<dbReference type="InterPro" id="IPR047213">
    <property type="entry name" value="TPP_PYR_PDC_IPDC-like"/>
</dbReference>
<evidence type="ECO:0000256" key="12">
    <source>
        <dbReference type="RuleBase" id="RU362132"/>
    </source>
</evidence>
<dbReference type="Pfam" id="PF02776">
    <property type="entry name" value="TPP_enzyme_N"/>
    <property type="match status" value="1"/>
</dbReference>
<dbReference type="PANTHER" id="PTHR43452">
    <property type="entry name" value="PYRUVATE DECARBOXYLASE"/>
    <property type="match status" value="1"/>
</dbReference>
<evidence type="ECO:0000313" key="16">
    <source>
        <dbReference type="EMBL" id="MBP0726996.1"/>
    </source>
</evidence>
<dbReference type="PROSITE" id="PS00187">
    <property type="entry name" value="TPP_ENZYMES"/>
    <property type="match status" value="1"/>
</dbReference>
<dbReference type="InterPro" id="IPR000399">
    <property type="entry name" value="TPP-bd_CS"/>
</dbReference>
<dbReference type="Proteomes" id="UP000682134">
    <property type="component" value="Unassembled WGS sequence"/>
</dbReference>
<evidence type="ECO:0000256" key="4">
    <source>
        <dbReference type="ARBA" id="ARBA00007812"/>
    </source>
</evidence>
<dbReference type="GO" id="GO:0030976">
    <property type="term" value="F:thiamine pyrophosphate binding"/>
    <property type="evidence" value="ECO:0007669"/>
    <property type="project" value="InterPro"/>
</dbReference>
<evidence type="ECO:0000256" key="1">
    <source>
        <dbReference type="ARBA" id="ARBA00001920"/>
    </source>
</evidence>
<dbReference type="RefSeq" id="WP_209407336.1">
    <property type="nucleotide sequence ID" value="NZ_JAGIYQ010000017.1"/>
</dbReference>
<dbReference type="SUPFAM" id="SSF52467">
    <property type="entry name" value="DHS-like NAD/FAD-binding domain"/>
    <property type="match status" value="1"/>
</dbReference>
<feature type="binding site" evidence="11">
    <location>
        <position position="437"/>
    </location>
    <ligand>
        <name>Mg(2+)</name>
        <dbReference type="ChEBI" id="CHEBI:18420"/>
    </ligand>
</feature>
<evidence type="ECO:0000256" key="9">
    <source>
        <dbReference type="ARBA" id="ARBA00023052"/>
    </source>
</evidence>
<evidence type="ECO:0000313" key="17">
    <source>
        <dbReference type="Proteomes" id="UP000682134"/>
    </source>
</evidence>
<dbReference type="FunFam" id="3.40.50.970:FF:000024">
    <property type="entry name" value="Pyruvate decarboxylase isozyme"/>
    <property type="match status" value="1"/>
</dbReference>
<dbReference type="InterPro" id="IPR029035">
    <property type="entry name" value="DHS-like_NAD/FAD-binding_dom"/>
</dbReference>
<dbReference type="GO" id="GO:0004737">
    <property type="term" value="F:pyruvate decarboxylase activity"/>
    <property type="evidence" value="ECO:0007669"/>
    <property type="project" value="TreeGrafter"/>
</dbReference>
<evidence type="ECO:0000256" key="6">
    <source>
        <dbReference type="ARBA" id="ARBA00022723"/>
    </source>
</evidence>
<dbReference type="Gene3D" id="3.40.50.970">
    <property type="match status" value="2"/>
</dbReference>
<dbReference type="InterPro" id="IPR012001">
    <property type="entry name" value="Thiamin_PyroP_enz_TPP-bd_dom"/>
</dbReference>
<dbReference type="InterPro" id="IPR029061">
    <property type="entry name" value="THDP-binding"/>
</dbReference>
<evidence type="ECO:0000256" key="2">
    <source>
        <dbReference type="ARBA" id="ARBA00001964"/>
    </source>
</evidence>
<evidence type="ECO:0000259" key="14">
    <source>
        <dbReference type="Pfam" id="PF02775"/>
    </source>
</evidence>
<comment type="caution">
    <text evidence="16">The sequence shown here is derived from an EMBL/GenBank/DDBJ whole genome shotgun (WGS) entry which is preliminary data.</text>
</comment>
<dbReference type="GO" id="GO:0000949">
    <property type="term" value="P:aromatic amino acid family catabolic process to alcohol via Ehrlich pathway"/>
    <property type="evidence" value="ECO:0007669"/>
    <property type="project" value="TreeGrafter"/>
</dbReference>
<evidence type="ECO:0000259" key="15">
    <source>
        <dbReference type="Pfam" id="PF02776"/>
    </source>
</evidence>
<reference evidence="16" key="1">
    <citation type="submission" date="2021-04" db="EMBL/GenBank/DDBJ databases">
        <title>Genome seq and assembly of Bacillus sp.</title>
        <authorList>
            <person name="Chhetri G."/>
        </authorList>
    </citation>
    <scope>NUCLEOTIDE SEQUENCE</scope>
    <source>
        <strain evidence="16">RG28</strain>
    </source>
</reference>
<keyword evidence="6 11" id="KW-0479">Metal-binding</keyword>
<organism evidence="16 17">
    <name type="scientific">Gottfriedia endophytica</name>
    <dbReference type="NCBI Taxonomy" id="2820819"/>
    <lineage>
        <taxon>Bacteria</taxon>
        <taxon>Bacillati</taxon>
        <taxon>Bacillota</taxon>
        <taxon>Bacilli</taxon>
        <taxon>Bacillales</taxon>
        <taxon>Bacillaceae</taxon>
        <taxon>Gottfriedia</taxon>
    </lineage>
</organism>
<keyword evidence="17" id="KW-1185">Reference proteome</keyword>
<feature type="domain" description="Thiamine pyrophosphate enzyme N-terminal TPP-binding" evidence="15">
    <location>
        <begin position="9"/>
        <end position="117"/>
    </location>
</feature>
<dbReference type="Pfam" id="PF00205">
    <property type="entry name" value="TPP_enzyme_M"/>
    <property type="match status" value="1"/>
</dbReference>
<dbReference type="InterPro" id="IPR012000">
    <property type="entry name" value="Thiamin_PyroP_enz_cen_dom"/>
</dbReference>
<sequence>MDNMIAQKTVGQFLFDCLKLEGITEIFGVAGDYNFTLLDTLECYSGIRFIEGRNELNSGYAADGYARVKGMAALITTFGVGELSACNAIAGANSEHVPIIHIVGAPLDKDQKEHKLMHHTLMDGNFDVFRKVYEQITAYTAVITPENAKIEIPAAIRIAKEKKKPVYLVVADDLVTMPIKVRDEPVPQRPSSNLKTLQAAVNNVHLMLERAHRPVIVVDVKTMRFGLQTAVRQLADAMKVPVVTMMYGKGAFDETHPNYIGMYLGSFGDSEVQSMVENADCIIAIGMVWADTNTANFTAKLNPLVTINIQPDMVKIAEAEYPNVLAADMLLAVQKVGYKGQGLVGKLSFPYDQFLSNADGPLLADGYYPRFQRMLKEDDIVIAETGTFYNGMAEVRLPGNVTYIGQGGWQSIGYAIPSAFGAIMAAPERRVLLFTGDGAMQLTAQEISSMLYYGCKPIIFVLNNDGYTIEKYLNVKTEGQKYNQIPKWSYTKLPEAFGGNAFTVTVRTYGELDQAIIQAETECSERLCIIEMIAGDPMDAPKYMHLMRSYMEKQEMQRSEK</sequence>
<comment type="cofactor">
    <cofactor evidence="11">
        <name>Mg(2+)</name>
        <dbReference type="ChEBI" id="CHEBI:18420"/>
    </cofactor>
    <text evidence="11">Binds 1 Mg(2+) per subunit.</text>
</comment>
<dbReference type="InterPro" id="IPR047214">
    <property type="entry name" value="TPP_PDC_IPDC"/>
</dbReference>
<comment type="function">
    <text evidence="3">Decarboxylates branched-chain and aromatic alpha-keto acids to aldehydes.</text>
</comment>
<keyword evidence="8 11" id="KW-0460">Magnesium</keyword>
<evidence type="ECO:0000256" key="5">
    <source>
        <dbReference type="ARBA" id="ARBA00020054"/>
    </source>
</evidence>
<evidence type="ECO:0000256" key="3">
    <source>
        <dbReference type="ARBA" id="ARBA00002938"/>
    </source>
</evidence>
<gene>
    <name evidence="16" type="ORF">J5Y03_17700</name>
</gene>
<dbReference type="CDD" id="cd02005">
    <property type="entry name" value="TPP_PDC_IPDC"/>
    <property type="match status" value="1"/>
</dbReference>
<evidence type="ECO:0000256" key="10">
    <source>
        <dbReference type="ARBA" id="ARBA00023239"/>
    </source>
</evidence>
<feature type="domain" description="Thiamine pyrophosphate enzyme TPP-binding" evidence="14">
    <location>
        <begin position="396"/>
        <end position="523"/>
    </location>
</feature>
<evidence type="ECO:0000256" key="8">
    <source>
        <dbReference type="ARBA" id="ARBA00022842"/>
    </source>
</evidence>
<dbReference type="InterPro" id="IPR012110">
    <property type="entry name" value="PDC/IPDC-like"/>
</dbReference>
<dbReference type="AlphaFoldDB" id="A0A940NQI8"/>
<evidence type="ECO:0000256" key="11">
    <source>
        <dbReference type="PIRSR" id="PIRSR036565-2"/>
    </source>
</evidence>
<dbReference type="PIRSF" id="PIRSF036565">
    <property type="entry name" value="Pyruvt_ip_decrb"/>
    <property type="match status" value="1"/>
</dbReference>
<evidence type="ECO:0000259" key="13">
    <source>
        <dbReference type="Pfam" id="PF00205"/>
    </source>
</evidence>
<name>A0A940NQI8_9BACI</name>
<keyword evidence="10" id="KW-0456">Lyase</keyword>
<protein>
    <recommendedName>
        <fullName evidence="5">Alpha-keto-acid decarboxylase</fullName>
    </recommendedName>
</protein>
<dbReference type="Pfam" id="PF02775">
    <property type="entry name" value="TPP_enzyme_C"/>
    <property type="match status" value="1"/>
</dbReference>
<dbReference type="EMBL" id="JAGIYQ010000017">
    <property type="protein sequence ID" value="MBP0726996.1"/>
    <property type="molecule type" value="Genomic_DNA"/>
</dbReference>
<comment type="cofactor">
    <cofactor evidence="2">
        <name>thiamine diphosphate</name>
        <dbReference type="ChEBI" id="CHEBI:58937"/>
    </cofactor>
</comment>
<feature type="binding site" evidence="11">
    <location>
        <position position="466"/>
    </location>
    <ligand>
        <name>Mg(2+)</name>
        <dbReference type="ChEBI" id="CHEBI:18420"/>
    </ligand>
</feature>
<evidence type="ECO:0000256" key="7">
    <source>
        <dbReference type="ARBA" id="ARBA00022793"/>
    </source>
</evidence>
<keyword evidence="7" id="KW-0210">Decarboxylase</keyword>
<dbReference type="CDD" id="cd07038">
    <property type="entry name" value="TPP_PYR_PDC_IPDC_like"/>
    <property type="match status" value="1"/>
</dbReference>
<dbReference type="InterPro" id="IPR011766">
    <property type="entry name" value="TPP_enzyme_TPP-bd"/>
</dbReference>
<feature type="binding site" evidence="11">
    <location>
        <position position="464"/>
    </location>
    <ligand>
        <name>Mg(2+)</name>
        <dbReference type="ChEBI" id="CHEBI:18420"/>
    </ligand>
</feature>
<accession>A0A940NQI8</accession>
<keyword evidence="9 12" id="KW-0786">Thiamine pyrophosphate</keyword>
<dbReference type="GO" id="GO:0000287">
    <property type="term" value="F:magnesium ion binding"/>
    <property type="evidence" value="ECO:0007669"/>
    <property type="project" value="InterPro"/>
</dbReference>
<comment type="cofactor">
    <cofactor evidence="1">
        <name>a metal cation</name>
        <dbReference type="ChEBI" id="CHEBI:25213"/>
    </cofactor>
</comment>
<comment type="similarity">
    <text evidence="4 12">Belongs to the TPP enzyme family.</text>
</comment>
<proteinExistence type="inferred from homology"/>
<dbReference type="PANTHER" id="PTHR43452:SF30">
    <property type="entry name" value="PYRUVATE DECARBOXYLASE ISOZYME 1-RELATED"/>
    <property type="match status" value="1"/>
</dbReference>
<dbReference type="SUPFAM" id="SSF52518">
    <property type="entry name" value="Thiamin diphosphate-binding fold (THDP-binding)"/>
    <property type="match status" value="2"/>
</dbReference>
<feature type="domain" description="Thiamine pyrophosphate enzyme central" evidence="13">
    <location>
        <begin position="206"/>
        <end position="316"/>
    </location>
</feature>
<dbReference type="Gene3D" id="3.40.50.1220">
    <property type="entry name" value="TPP-binding domain"/>
    <property type="match status" value="1"/>
</dbReference>
<dbReference type="GO" id="GO:0005829">
    <property type="term" value="C:cytosol"/>
    <property type="evidence" value="ECO:0007669"/>
    <property type="project" value="TreeGrafter"/>
</dbReference>